<reference evidence="2 3" key="1">
    <citation type="submission" date="2024-07" db="EMBL/GenBank/DDBJ databases">
        <title>Section-level genome sequencing and comparative genomics of Aspergillus sections Usti and Cavernicolus.</title>
        <authorList>
            <consortium name="Lawrence Berkeley National Laboratory"/>
            <person name="Nybo J.L."/>
            <person name="Vesth T.C."/>
            <person name="Theobald S."/>
            <person name="Frisvad J.C."/>
            <person name="Larsen T.O."/>
            <person name="Kjaerboelling I."/>
            <person name="Rothschild-Mancinelli K."/>
            <person name="Lyhne E.K."/>
            <person name="Kogle M.E."/>
            <person name="Barry K."/>
            <person name="Clum A."/>
            <person name="Na H."/>
            <person name="Ledsgaard L."/>
            <person name="Lin J."/>
            <person name="Lipzen A."/>
            <person name="Kuo A."/>
            <person name="Riley R."/>
            <person name="Mondo S."/>
            <person name="Labutti K."/>
            <person name="Haridas S."/>
            <person name="Pangalinan J."/>
            <person name="Salamov A.A."/>
            <person name="Simmons B.A."/>
            <person name="Magnuson J.K."/>
            <person name="Chen J."/>
            <person name="Drula E."/>
            <person name="Henrissat B."/>
            <person name="Wiebenga A."/>
            <person name="Lubbers R.J."/>
            <person name="Gomes A.C."/>
            <person name="Makela M.R."/>
            <person name="Stajich J."/>
            <person name="Grigoriev I.V."/>
            <person name="Mortensen U.H."/>
            <person name="De Vries R.P."/>
            <person name="Baker S.E."/>
            <person name="Andersen M.R."/>
        </authorList>
    </citation>
    <scope>NUCLEOTIDE SEQUENCE [LARGE SCALE GENOMIC DNA]</scope>
    <source>
        <strain evidence="2 3">CBS 209.92</strain>
    </source>
</reference>
<feature type="transmembrane region" description="Helical" evidence="1">
    <location>
        <begin position="12"/>
        <end position="32"/>
    </location>
</feature>
<organism evidence="2 3">
    <name type="scientific">Aspergillus keveii</name>
    <dbReference type="NCBI Taxonomy" id="714993"/>
    <lineage>
        <taxon>Eukaryota</taxon>
        <taxon>Fungi</taxon>
        <taxon>Dikarya</taxon>
        <taxon>Ascomycota</taxon>
        <taxon>Pezizomycotina</taxon>
        <taxon>Eurotiomycetes</taxon>
        <taxon>Eurotiomycetidae</taxon>
        <taxon>Eurotiales</taxon>
        <taxon>Aspergillaceae</taxon>
        <taxon>Aspergillus</taxon>
        <taxon>Aspergillus subgen. Nidulantes</taxon>
    </lineage>
</organism>
<gene>
    <name evidence="2" type="ORF">BJX66DRAFT_317250</name>
</gene>
<sequence length="107" mass="12181">MGWSAENILALLTLAITIPTSIIGTCALLNWWRQRQTGKKTKWQSTADPRSAALGDLEMVPVPRASRRHSWLDRTTSASLEEGMFLESYHYVQRFGRVEVRRPSPQP</sequence>
<protein>
    <submittedName>
        <fullName evidence="2">Uncharacterized protein</fullName>
    </submittedName>
</protein>
<proteinExistence type="predicted"/>
<comment type="caution">
    <text evidence="2">The sequence shown here is derived from an EMBL/GenBank/DDBJ whole genome shotgun (WGS) entry which is preliminary data.</text>
</comment>
<keyword evidence="1" id="KW-1133">Transmembrane helix</keyword>
<name>A0ABR4FM31_9EURO</name>
<keyword evidence="1" id="KW-0812">Transmembrane</keyword>
<keyword evidence="3" id="KW-1185">Reference proteome</keyword>
<dbReference type="EMBL" id="JBFTWV010000194">
    <property type="protein sequence ID" value="KAL2784107.1"/>
    <property type="molecule type" value="Genomic_DNA"/>
</dbReference>
<evidence type="ECO:0000313" key="3">
    <source>
        <dbReference type="Proteomes" id="UP001610563"/>
    </source>
</evidence>
<keyword evidence="1" id="KW-0472">Membrane</keyword>
<evidence type="ECO:0000313" key="2">
    <source>
        <dbReference type="EMBL" id="KAL2784107.1"/>
    </source>
</evidence>
<accession>A0ABR4FM31</accession>
<evidence type="ECO:0000256" key="1">
    <source>
        <dbReference type="SAM" id="Phobius"/>
    </source>
</evidence>
<dbReference type="Proteomes" id="UP001610563">
    <property type="component" value="Unassembled WGS sequence"/>
</dbReference>